<dbReference type="Pfam" id="PF13404">
    <property type="entry name" value="HTH_AsnC-type"/>
    <property type="match status" value="1"/>
</dbReference>
<dbReference type="InterPro" id="IPR036390">
    <property type="entry name" value="WH_DNA-bd_sf"/>
</dbReference>
<dbReference type="PROSITE" id="PS50956">
    <property type="entry name" value="HTH_ASNC_2"/>
    <property type="match status" value="1"/>
</dbReference>
<dbReference type="SUPFAM" id="SSF46785">
    <property type="entry name" value="Winged helix' DNA-binding domain"/>
    <property type="match status" value="1"/>
</dbReference>
<dbReference type="PRINTS" id="PR00033">
    <property type="entry name" value="HTHASNC"/>
</dbReference>
<evidence type="ECO:0000313" key="6">
    <source>
        <dbReference type="Proteomes" id="UP000467522"/>
    </source>
</evidence>
<keyword evidence="3" id="KW-0804">Transcription</keyword>
<dbReference type="InterPro" id="IPR000485">
    <property type="entry name" value="AsnC-type_HTH_dom"/>
</dbReference>
<dbReference type="Pfam" id="PF01037">
    <property type="entry name" value="AsnC_trans_reg"/>
    <property type="match status" value="1"/>
</dbReference>
<name>A0A833UKF2_BURL3</name>
<accession>A0A833UKF2</accession>
<evidence type="ECO:0000313" key="5">
    <source>
        <dbReference type="EMBL" id="KAF1036143.1"/>
    </source>
</evidence>
<sequence length="144" mass="15675">MLNIDCLDHKLIALLCEDGRASTATLARVLDLSRTTVQSRIDRLERRGVIVGYGARLSAEYEHDLVKALVMIMALPKLSGRVQSSLLDISEVRTIHSVSGQLDLIVLIVAQSVEKLNGLIDRIGGLDGVERTTTAIVLSTIADR</sequence>
<dbReference type="GO" id="GO:0043565">
    <property type="term" value="F:sequence-specific DNA binding"/>
    <property type="evidence" value="ECO:0007669"/>
    <property type="project" value="InterPro"/>
</dbReference>
<dbReference type="EMBL" id="WNDV01000013">
    <property type="protein sequence ID" value="KAF1036143.1"/>
    <property type="molecule type" value="Genomic_DNA"/>
</dbReference>
<dbReference type="PANTHER" id="PTHR30154">
    <property type="entry name" value="LEUCINE-RESPONSIVE REGULATORY PROTEIN"/>
    <property type="match status" value="1"/>
</dbReference>
<keyword evidence="1" id="KW-0805">Transcription regulation</keyword>
<evidence type="ECO:0000256" key="2">
    <source>
        <dbReference type="ARBA" id="ARBA00023125"/>
    </source>
</evidence>
<dbReference type="Gene3D" id="3.30.70.920">
    <property type="match status" value="1"/>
</dbReference>
<proteinExistence type="predicted"/>
<dbReference type="SMART" id="SM00344">
    <property type="entry name" value="HTH_ASNC"/>
    <property type="match status" value="1"/>
</dbReference>
<dbReference type="GO" id="GO:0005829">
    <property type="term" value="C:cytosol"/>
    <property type="evidence" value="ECO:0007669"/>
    <property type="project" value="TreeGrafter"/>
</dbReference>
<gene>
    <name evidence="5" type="primary">lrp_8</name>
    <name evidence="5" type="ORF">GAK33_04146</name>
</gene>
<dbReference type="RefSeq" id="WP_278648160.1">
    <property type="nucleotide sequence ID" value="NZ_WNDV01000013.1"/>
</dbReference>
<dbReference type="Gene3D" id="1.10.10.10">
    <property type="entry name" value="Winged helix-like DNA-binding domain superfamily/Winged helix DNA-binding domain"/>
    <property type="match status" value="1"/>
</dbReference>
<dbReference type="GO" id="GO:0043200">
    <property type="term" value="P:response to amino acid"/>
    <property type="evidence" value="ECO:0007669"/>
    <property type="project" value="TreeGrafter"/>
</dbReference>
<dbReference type="Proteomes" id="UP000467522">
    <property type="component" value="Unassembled WGS sequence"/>
</dbReference>
<comment type="caution">
    <text evidence="5">The sequence shown here is derived from an EMBL/GenBank/DDBJ whole genome shotgun (WGS) entry which is preliminary data.</text>
</comment>
<dbReference type="SUPFAM" id="SSF54909">
    <property type="entry name" value="Dimeric alpha+beta barrel"/>
    <property type="match status" value="1"/>
</dbReference>
<feature type="domain" description="HTH asnC-type" evidence="4">
    <location>
        <begin position="4"/>
        <end position="82"/>
    </location>
</feature>
<dbReference type="AlphaFoldDB" id="A0A833UKF2"/>
<dbReference type="InterPro" id="IPR036388">
    <property type="entry name" value="WH-like_DNA-bd_sf"/>
</dbReference>
<dbReference type="InterPro" id="IPR011008">
    <property type="entry name" value="Dimeric_a/b-barrel"/>
</dbReference>
<evidence type="ECO:0000256" key="3">
    <source>
        <dbReference type="ARBA" id="ARBA00023163"/>
    </source>
</evidence>
<dbReference type="InterPro" id="IPR019888">
    <property type="entry name" value="Tscrpt_reg_AsnC-like"/>
</dbReference>
<protein>
    <submittedName>
        <fullName evidence="5">Leucine-responsive regulatory protein</fullName>
    </submittedName>
</protein>
<evidence type="ECO:0000256" key="1">
    <source>
        <dbReference type="ARBA" id="ARBA00023015"/>
    </source>
</evidence>
<dbReference type="PANTHER" id="PTHR30154:SF53">
    <property type="entry name" value="HTH-TYPE TRANSCRIPTIONAL REGULATOR LRPC"/>
    <property type="match status" value="1"/>
</dbReference>
<evidence type="ECO:0000259" key="4">
    <source>
        <dbReference type="PROSITE" id="PS50956"/>
    </source>
</evidence>
<keyword evidence="2" id="KW-0238">DNA-binding</keyword>
<organism evidence="5 6">
    <name type="scientific">Burkholderia lata (strain ATCC 17760 / DSM 23089 / LMG 22485 / NCIMB 9086 / R18194 / 383)</name>
    <dbReference type="NCBI Taxonomy" id="482957"/>
    <lineage>
        <taxon>Bacteria</taxon>
        <taxon>Pseudomonadati</taxon>
        <taxon>Pseudomonadota</taxon>
        <taxon>Betaproteobacteria</taxon>
        <taxon>Burkholderiales</taxon>
        <taxon>Burkholderiaceae</taxon>
        <taxon>Burkholderia</taxon>
        <taxon>Burkholderia cepacia complex</taxon>
    </lineage>
</organism>
<reference evidence="6" key="1">
    <citation type="journal article" date="2020" name="MBio">
        <title>Horizontal gene transfer to a defensive symbiont with a reduced genome amongst a multipartite beetle microbiome.</title>
        <authorList>
            <person name="Waterworth S.C."/>
            <person name="Florez L.V."/>
            <person name="Rees E.R."/>
            <person name="Hertweck C."/>
            <person name="Kaltenpoth M."/>
            <person name="Kwan J.C."/>
        </authorList>
    </citation>
    <scope>NUCLEOTIDE SEQUENCE [LARGE SCALE GENOMIC DNA]</scope>
</reference>
<dbReference type="InterPro" id="IPR019887">
    <property type="entry name" value="Tscrpt_reg_AsnC/Lrp_C"/>
</dbReference>